<keyword evidence="7 10" id="KW-0653">Protein transport</keyword>
<evidence type="ECO:0000256" key="9">
    <source>
        <dbReference type="ARBA" id="ARBA00023136"/>
    </source>
</evidence>
<dbReference type="EMBL" id="SGPM01000005">
    <property type="protein sequence ID" value="THH33528.1"/>
    <property type="molecule type" value="Genomic_DNA"/>
</dbReference>
<dbReference type="AlphaFoldDB" id="A0A4S4N6C1"/>
<dbReference type="PANTHER" id="PTHR15495">
    <property type="entry name" value="NEGATIVE REGULATOR OF VESICLE FORMATION-RELATED"/>
    <property type="match status" value="1"/>
</dbReference>
<keyword evidence="8" id="KW-1133">Transmembrane helix</keyword>
<keyword evidence="4" id="KW-0812">Transmembrane</keyword>
<evidence type="ECO:0000256" key="2">
    <source>
        <dbReference type="ARBA" id="ARBA00006931"/>
    </source>
</evidence>
<name>A0A4S4N6C1_9APHY</name>
<keyword evidence="3 10" id="KW-0813">Transport</keyword>
<dbReference type="GO" id="GO:0015031">
    <property type="term" value="P:protein transport"/>
    <property type="evidence" value="ECO:0007669"/>
    <property type="project" value="UniProtKB-KW"/>
</dbReference>
<dbReference type="OrthoDB" id="348976at2759"/>
<dbReference type="InterPro" id="IPR012908">
    <property type="entry name" value="PGAP1-ab_dom-like"/>
</dbReference>
<evidence type="ECO:0000256" key="4">
    <source>
        <dbReference type="ARBA" id="ARBA00022692"/>
    </source>
</evidence>
<dbReference type="Proteomes" id="UP000308730">
    <property type="component" value="Unassembled WGS sequence"/>
</dbReference>
<dbReference type="InterPro" id="IPR029058">
    <property type="entry name" value="AB_hydrolase_fold"/>
</dbReference>
<dbReference type="GO" id="GO:0006505">
    <property type="term" value="P:GPI anchor metabolic process"/>
    <property type="evidence" value="ECO:0007669"/>
    <property type="project" value="TreeGrafter"/>
</dbReference>
<gene>
    <name evidence="12" type="ORF">EUX98_g695</name>
</gene>
<dbReference type="GO" id="GO:0005789">
    <property type="term" value="C:endoplasmic reticulum membrane"/>
    <property type="evidence" value="ECO:0007669"/>
    <property type="project" value="UniProtKB-SubCell"/>
</dbReference>
<keyword evidence="6 10" id="KW-0256">Endoplasmic reticulum</keyword>
<dbReference type="Gene3D" id="3.40.50.1820">
    <property type="entry name" value="alpha/beta hydrolase"/>
    <property type="match status" value="1"/>
</dbReference>
<evidence type="ECO:0000256" key="1">
    <source>
        <dbReference type="ARBA" id="ARBA00004477"/>
    </source>
</evidence>
<comment type="function">
    <text evidence="10">Involved in inositol deacylation of GPI-anchored proteins which plays important roles in the quality control and ER-associated degradation of GPI-anchored proteins.</text>
</comment>
<dbReference type="GO" id="GO:0050185">
    <property type="term" value="F:phosphatidylinositol deacylase activity"/>
    <property type="evidence" value="ECO:0007669"/>
    <property type="project" value="TreeGrafter"/>
</dbReference>
<dbReference type="PANTHER" id="PTHR15495:SF7">
    <property type="entry name" value="GPI INOSITOL-DEACYLASE"/>
    <property type="match status" value="1"/>
</dbReference>
<dbReference type="EC" id="3.1.-.-" evidence="10"/>
<evidence type="ECO:0000313" key="12">
    <source>
        <dbReference type="EMBL" id="THH33528.1"/>
    </source>
</evidence>
<reference evidence="12 13" key="1">
    <citation type="submission" date="2019-02" db="EMBL/GenBank/DDBJ databases">
        <title>Genome sequencing of the rare red list fungi Antrodiella citrinella (Flaviporus citrinellus).</title>
        <authorList>
            <person name="Buettner E."/>
            <person name="Kellner H."/>
        </authorList>
    </citation>
    <scope>NUCLEOTIDE SEQUENCE [LARGE SCALE GENOMIC DNA]</scope>
    <source>
        <strain evidence="12 13">DSM 108506</strain>
    </source>
</reference>
<comment type="similarity">
    <text evidence="2 10">Belongs to the GPI inositol-deacylase family.</text>
</comment>
<evidence type="ECO:0000256" key="3">
    <source>
        <dbReference type="ARBA" id="ARBA00022448"/>
    </source>
</evidence>
<dbReference type="Pfam" id="PF07819">
    <property type="entry name" value="PGAP1"/>
    <property type="match status" value="1"/>
</dbReference>
<evidence type="ECO:0000256" key="7">
    <source>
        <dbReference type="ARBA" id="ARBA00022927"/>
    </source>
</evidence>
<comment type="caution">
    <text evidence="12">The sequence shown here is derived from an EMBL/GenBank/DDBJ whole genome shotgun (WGS) entry which is preliminary data.</text>
</comment>
<dbReference type="SUPFAM" id="SSF53474">
    <property type="entry name" value="alpha/beta-Hydrolases"/>
    <property type="match status" value="1"/>
</dbReference>
<evidence type="ECO:0000259" key="11">
    <source>
        <dbReference type="Pfam" id="PF07819"/>
    </source>
</evidence>
<feature type="domain" description="GPI inositol-deacylase PGAP1-like alpha/beta" evidence="11">
    <location>
        <begin position="36"/>
        <end position="176"/>
    </location>
</feature>
<protein>
    <recommendedName>
        <fullName evidence="10">GPI inositol-deacylase</fullName>
        <ecNumber evidence="10">3.1.-.-</ecNumber>
    </recommendedName>
</protein>
<evidence type="ECO:0000313" key="13">
    <source>
        <dbReference type="Proteomes" id="UP000308730"/>
    </source>
</evidence>
<evidence type="ECO:0000256" key="6">
    <source>
        <dbReference type="ARBA" id="ARBA00022824"/>
    </source>
</evidence>
<proteinExistence type="inferred from homology"/>
<sequence length="211" mass="23541">MSPSYILQTSFDRKWTPLAKRYSLYLYREVGWETHELHGSPVLFIPGNAGSSQQARSIASSATRQYFEQPEQVASEFVSAEYRALDFFTVEFNEDLSAFHGTTLETEREYASRAIDYILSLYPANTSILILGHSMGGVVATSLLPHHNIAAIITMSTPYTLPPARFDRRIEGIFTRSLHSLTSDPTPILSLCGGATDLMEVLIDEPFSPAR</sequence>
<keyword evidence="13" id="KW-1185">Reference proteome</keyword>
<dbReference type="GO" id="GO:0006888">
    <property type="term" value="P:endoplasmic reticulum to Golgi vesicle-mediated transport"/>
    <property type="evidence" value="ECO:0007669"/>
    <property type="project" value="TreeGrafter"/>
</dbReference>
<keyword evidence="9 10" id="KW-0472">Membrane</keyword>
<evidence type="ECO:0000256" key="10">
    <source>
        <dbReference type="RuleBase" id="RU365011"/>
    </source>
</evidence>
<evidence type="ECO:0000256" key="5">
    <source>
        <dbReference type="ARBA" id="ARBA00022801"/>
    </source>
</evidence>
<organism evidence="12 13">
    <name type="scientific">Antrodiella citrinella</name>
    <dbReference type="NCBI Taxonomy" id="2447956"/>
    <lineage>
        <taxon>Eukaryota</taxon>
        <taxon>Fungi</taxon>
        <taxon>Dikarya</taxon>
        <taxon>Basidiomycota</taxon>
        <taxon>Agaricomycotina</taxon>
        <taxon>Agaricomycetes</taxon>
        <taxon>Polyporales</taxon>
        <taxon>Steccherinaceae</taxon>
        <taxon>Antrodiella</taxon>
    </lineage>
</organism>
<comment type="subcellular location">
    <subcellularLocation>
        <location evidence="1">Endoplasmic reticulum membrane</location>
        <topology evidence="1">Multi-pass membrane protein</topology>
    </subcellularLocation>
</comment>
<accession>A0A4S4N6C1</accession>
<evidence type="ECO:0000256" key="8">
    <source>
        <dbReference type="ARBA" id="ARBA00022989"/>
    </source>
</evidence>
<keyword evidence="5 10" id="KW-0378">Hydrolase</keyword>
<dbReference type="InterPro" id="IPR039529">
    <property type="entry name" value="PGAP1/BST1"/>
</dbReference>